<proteinExistence type="predicted"/>
<dbReference type="EMBL" id="LS423452">
    <property type="protein sequence ID" value="SPS06906.1"/>
    <property type="molecule type" value="Genomic_DNA"/>
</dbReference>
<name>A0A2X0SM50_9PROT</name>
<evidence type="ECO:0000313" key="1">
    <source>
        <dbReference type="EMBL" id="SPS06906.1"/>
    </source>
</evidence>
<sequence length="136" mass="16252">MAFVNEFVPDEDIKKYGLEEINRCYGKSEVRLDWTVDRERDIYLRWIVTGADEFRNQHDFTFYWKGTLIFVRLKITNGRMMGKRGWMTWGLVMMNLPEELEEKRPEILADLKEALAAYKDYGVYSRLDELSAAFEF</sequence>
<gene>
    <name evidence="1" type="ORF">NITFAB_2503</name>
</gene>
<accession>A0A2X0SM50</accession>
<dbReference type="AlphaFoldDB" id="A0A2X0SM50"/>
<reference evidence="1" key="1">
    <citation type="submission" date="2018-05" db="EMBL/GenBank/DDBJ databases">
        <authorList>
            <person name="Lanie J.A."/>
            <person name="Ng W.-L."/>
            <person name="Kazmierczak K.M."/>
            <person name="Andrzejewski T.M."/>
            <person name="Davidsen T.M."/>
            <person name="Wayne K.J."/>
            <person name="Tettelin H."/>
            <person name="Glass J.I."/>
            <person name="Rusch D."/>
            <person name="Podicherti R."/>
            <person name="Tsui H.-C.T."/>
            <person name="Winkler M.E."/>
        </authorList>
    </citation>
    <scope>NUCLEOTIDE SEQUENCE</scope>
    <source>
        <strain evidence="1">KNB</strain>
    </source>
</reference>
<organism evidence="1">
    <name type="scientific">Candidatus Nitrotoga fabula</name>
    <dbReference type="NCBI Taxonomy" id="2182327"/>
    <lineage>
        <taxon>Bacteria</taxon>
        <taxon>Pseudomonadati</taxon>
        <taxon>Pseudomonadota</taxon>
        <taxon>Betaproteobacteria</taxon>
        <taxon>Nitrosomonadales</taxon>
        <taxon>Gallionellaceae</taxon>
        <taxon>Candidatus Nitrotoga</taxon>
    </lineage>
</organism>
<protein>
    <submittedName>
        <fullName evidence="1">Uncharacterized protein</fullName>
    </submittedName>
</protein>